<keyword evidence="2" id="KW-1185">Reference proteome</keyword>
<reference evidence="1" key="2">
    <citation type="journal article" date="2022" name="New Phytol.">
        <title>Evolutionary transition to the ectomycorrhizal habit in the genomes of a hyperdiverse lineage of mushroom-forming fungi.</title>
        <authorList>
            <person name="Looney B."/>
            <person name="Miyauchi S."/>
            <person name="Morin E."/>
            <person name="Drula E."/>
            <person name="Courty P.E."/>
            <person name="Kohler A."/>
            <person name="Kuo A."/>
            <person name="LaButti K."/>
            <person name="Pangilinan J."/>
            <person name="Lipzen A."/>
            <person name="Riley R."/>
            <person name="Andreopoulos W."/>
            <person name="He G."/>
            <person name="Johnson J."/>
            <person name="Nolan M."/>
            <person name="Tritt A."/>
            <person name="Barry K.W."/>
            <person name="Grigoriev I.V."/>
            <person name="Nagy L.G."/>
            <person name="Hibbett D."/>
            <person name="Henrissat B."/>
            <person name="Matheny P.B."/>
            <person name="Labbe J."/>
            <person name="Martin F.M."/>
        </authorList>
    </citation>
    <scope>NUCLEOTIDE SEQUENCE</scope>
    <source>
        <strain evidence="1">HHB10654</strain>
    </source>
</reference>
<evidence type="ECO:0000313" key="1">
    <source>
        <dbReference type="EMBL" id="KAI0067121.1"/>
    </source>
</evidence>
<evidence type="ECO:0000313" key="2">
    <source>
        <dbReference type="Proteomes" id="UP000814140"/>
    </source>
</evidence>
<comment type="caution">
    <text evidence="1">The sequence shown here is derived from an EMBL/GenBank/DDBJ whole genome shotgun (WGS) entry which is preliminary data.</text>
</comment>
<organism evidence="1 2">
    <name type="scientific">Artomyces pyxidatus</name>
    <dbReference type="NCBI Taxonomy" id="48021"/>
    <lineage>
        <taxon>Eukaryota</taxon>
        <taxon>Fungi</taxon>
        <taxon>Dikarya</taxon>
        <taxon>Basidiomycota</taxon>
        <taxon>Agaricomycotina</taxon>
        <taxon>Agaricomycetes</taxon>
        <taxon>Russulales</taxon>
        <taxon>Auriscalpiaceae</taxon>
        <taxon>Artomyces</taxon>
    </lineage>
</organism>
<dbReference type="Proteomes" id="UP000814140">
    <property type="component" value="Unassembled WGS sequence"/>
</dbReference>
<dbReference type="EMBL" id="MU277191">
    <property type="protein sequence ID" value="KAI0067121.1"/>
    <property type="molecule type" value="Genomic_DNA"/>
</dbReference>
<name>A0ACB8TFC4_9AGAM</name>
<gene>
    <name evidence="1" type="ORF">BV25DRAFT_1835429</name>
</gene>
<reference evidence="1" key="1">
    <citation type="submission" date="2021-03" db="EMBL/GenBank/DDBJ databases">
        <authorList>
            <consortium name="DOE Joint Genome Institute"/>
            <person name="Ahrendt S."/>
            <person name="Looney B.P."/>
            <person name="Miyauchi S."/>
            <person name="Morin E."/>
            <person name="Drula E."/>
            <person name="Courty P.E."/>
            <person name="Chicoki N."/>
            <person name="Fauchery L."/>
            <person name="Kohler A."/>
            <person name="Kuo A."/>
            <person name="Labutti K."/>
            <person name="Pangilinan J."/>
            <person name="Lipzen A."/>
            <person name="Riley R."/>
            <person name="Andreopoulos W."/>
            <person name="He G."/>
            <person name="Johnson J."/>
            <person name="Barry K.W."/>
            <person name="Grigoriev I.V."/>
            <person name="Nagy L."/>
            <person name="Hibbett D."/>
            <person name="Henrissat B."/>
            <person name="Matheny P.B."/>
            <person name="Labbe J."/>
            <person name="Martin F."/>
        </authorList>
    </citation>
    <scope>NUCLEOTIDE SEQUENCE</scope>
    <source>
        <strain evidence="1">HHB10654</strain>
    </source>
</reference>
<proteinExistence type="predicted"/>
<protein>
    <submittedName>
        <fullName evidence="1">Uncharacterized protein</fullName>
    </submittedName>
</protein>
<accession>A0ACB8TFC4</accession>
<sequence>MGDVEQHPPQSWMRDDNQVLLATLATLTLATSSILLWRGKRRPLPNESPESVAGPSVLQSALATLHISKLLSPNSRVDSVALQDAVPNLETLDEPGRTANADGSKEAKSSRSKERRRRGKDPLKDMTKGGKKFKELREVLRTAKRPTTASSEDLTEAANTPADRVISQPQDKLAAGFSNVDASPGGSGPHLSSPQNSTRSLTEDTTPRPSPSSRDVEEPFRASNPSPRPSTPLNVAQDTTTVNGTEPDSASDGIIDSYPGPSIPPTTNGVSITYKSSPEASVSQLVAANWSSSVTETSSSSVAEISSPSSATSSPSRRSQGGSRSRPNNNSWDWDGQSTFYRDPPPRFLAARKLTPVSPTIAPMPLSPTSAASPQTPANSSTPLDSPSASASWSRRSIVSPSPSPSPAPTRQLGRRTPTPRLPQTPPPNPVSAQTQIASLKGALEASKMREEKNRGEAERLAKECDMLRWRLNEDSGLWRRREAELHGYIQYLSQNLQMYAAASAHLQPPGTPFSPISPMSPPAAFNAYAFPPPGGAVPHPALAAFFAPGPPSAPSSTGSRSPGDRGRRRERAPDEDGRPSAADEEKEEDDSFVLSDEVAGAILRRPDSLRVKSRSRLTPPVEMGALRFPSISDLGNVWREEVPPEPQPEEENAGRWGG</sequence>